<proteinExistence type="predicted"/>
<feature type="non-terminal residue" evidence="1">
    <location>
        <position position="50"/>
    </location>
</feature>
<organism evidence="1">
    <name type="scientific">marine sediment metagenome</name>
    <dbReference type="NCBI Taxonomy" id="412755"/>
    <lineage>
        <taxon>unclassified sequences</taxon>
        <taxon>metagenomes</taxon>
        <taxon>ecological metagenomes</taxon>
    </lineage>
</organism>
<protein>
    <submittedName>
        <fullName evidence="1">Uncharacterized protein</fullName>
    </submittedName>
</protein>
<dbReference type="EMBL" id="BARU01019776">
    <property type="protein sequence ID" value="GAH56730.1"/>
    <property type="molecule type" value="Genomic_DNA"/>
</dbReference>
<sequence length="50" mass="5480">MIDAYCLAQKPLAGEHRAFWCHSAFGVAGMTWDKAIELLAENGFTAILPN</sequence>
<gene>
    <name evidence="1" type="ORF">S03H2_32546</name>
</gene>
<evidence type="ECO:0000313" key="1">
    <source>
        <dbReference type="EMBL" id="GAH56730.1"/>
    </source>
</evidence>
<reference evidence="1" key="1">
    <citation type="journal article" date="2014" name="Front. Microbiol.">
        <title>High frequency of phylogenetically diverse reductive dehalogenase-homologous genes in deep subseafloor sedimentary metagenomes.</title>
        <authorList>
            <person name="Kawai M."/>
            <person name="Futagami T."/>
            <person name="Toyoda A."/>
            <person name="Takaki Y."/>
            <person name="Nishi S."/>
            <person name="Hori S."/>
            <person name="Arai W."/>
            <person name="Tsubouchi T."/>
            <person name="Morono Y."/>
            <person name="Uchiyama I."/>
            <person name="Ito T."/>
            <person name="Fujiyama A."/>
            <person name="Inagaki F."/>
            <person name="Takami H."/>
        </authorList>
    </citation>
    <scope>NUCLEOTIDE SEQUENCE</scope>
    <source>
        <strain evidence="1">Expedition CK06-06</strain>
    </source>
</reference>
<comment type="caution">
    <text evidence="1">The sequence shown here is derived from an EMBL/GenBank/DDBJ whole genome shotgun (WGS) entry which is preliminary data.</text>
</comment>
<name>X1HI38_9ZZZZ</name>
<dbReference type="AlphaFoldDB" id="X1HI38"/>
<accession>X1HI38</accession>